<dbReference type="EMBL" id="ANFO01000145">
    <property type="protein sequence ID" value="KGQ12083.1"/>
    <property type="molecule type" value="Genomic_DNA"/>
</dbReference>
<dbReference type="OrthoDB" id="4480814at2759"/>
<feature type="transmembrane region" description="Helical" evidence="1">
    <location>
        <begin position="194"/>
        <end position="221"/>
    </location>
</feature>
<proteinExistence type="predicted"/>
<sequence>MAIGRAICVALPLLLTIASLAALLYATLAGVAHHNTFMFKLDTTNLTVDRAGIESIAKSAGVDVSSIGKDLGVDIDSLLNKATGGQNVTAKELNLDYVFEVDLWGFCSTKDGKRECTKAEFNWASRTLNDTYLKNVGTAAGVSIPLPEDIRGSIKAFRTIMKVTEIAFIAANILLGVELLIGILASCSRVVSCLTWLIACITTILVFAAAGLATGVSAAVVGAVEASAKIYGVKGGIQTSFLAAVWIAAAFALGANLFWVFTICCCKPEHGRARSVRNRDSHGDGEKLMPSRGYAPLGTQHEMTGFQQQPQHHAGYNNSSYYNGQPARYPAGNGRSDLAYEPYSHRA</sequence>
<protein>
    <recommendedName>
        <fullName evidence="4">SUR7 family protein pun1</fullName>
    </recommendedName>
</protein>
<keyword evidence="1" id="KW-1133">Transmembrane helix</keyword>
<dbReference type="GO" id="GO:0005886">
    <property type="term" value="C:plasma membrane"/>
    <property type="evidence" value="ECO:0007669"/>
    <property type="project" value="InterPro"/>
</dbReference>
<evidence type="ECO:0000313" key="3">
    <source>
        <dbReference type="Proteomes" id="UP000030106"/>
    </source>
</evidence>
<dbReference type="PANTHER" id="PTHR28019">
    <property type="entry name" value="CELL MEMBRANE PROTEIN YLR413W-RELATED"/>
    <property type="match status" value="1"/>
</dbReference>
<dbReference type="HOGENOM" id="CLU_034574_2_0_1"/>
<dbReference type="PANTHER" id="PTHR28019:SF3">
    <property type="entry name" value="INTEGRAL MEMBRANE PROTEIN (AFU_ORTHOLOGUE AFUA_6G07470)"/>
    <property type="match status" value="1"/>
</dbReference>
<dbReference type="InterPro" id="IPR052413">
    <property type="entry name" value="SUR7_domain"/>
</dbReference>
<dbReference type="Pfam" id="PF06687">
    <property type="entry name" value="SUR7"/>
    <property type="match status" value="1"/>
</dbReference>
<evidence type="ECO:0000313" key="2">
    <source>
        <dbReference type="EMBL" id="KGQ12083.1"/>
    </source>
</evidence>
<dbReference type="GO" id="GO:0051285">
    <property type="term" value="C:cell cortex of cell tip"/>
    <property type="evidence" value="ECO:0007669"/>
    <property type="project" value="TreeGrafter"/>
</dbReference>
<dbReference type="AlphaFoldDB" id="A0A0A2VWS1"/>
<comment type="caution">
    <text evidence="2">The sequence shown here is derived from an EMBL/GenBank/DDBJ whole genome shotgun (WGS) entry which is preliminary data.</text>
</comment>
<reference evidence="2 3" key="1">
    <citation type="submission" date="2012-10" db="EMBL/GenBank/DDBJ databases">
        <title>Genome sequencing and analysis of entomopathogenic fungi Beauveria bassiana D1-5.</title>
        <authorList>
            <person name="Li Q."/>
            <person name="Wang L."/>
            <person name="Zhang Z."/>
            <person name="Wang Q."/>
            <person name="Ren J."/>
            <person name="Wang M."/>
            <person name="Xu W."/>
            <person name="Wang J."/>
            <person name="Lu Y."/>
            <person name="Du Q."/>
            <person name="Sun Z."/>
        </authorList>
    </citation>
    <scope>NUCLEOTIDE SEQUENCE [LARGE SCALE GENOMIC DNA]</scope>
    <source>
        <strain evidence="2 3">D1-5</strain>
    </source>
</reference>
<name>A0A0A2VWS1_BEABA</name>
<dbReference type="GO" id="GO:0031505">
    <property type="term" value="P:fungal-type cell wall organization"/>
    <property type="evidence" value="ECO:0007669"/>
    <property type="project" value="TreeGrafter"/>
</dbReference>
<gene>
    <name evidence="2" type="ORF">BBAD15_g2171</name>
</gene>
<keyword evidence="1" id="KW-0472">Membrane</keyword>
<organism evidence="2 3">
    <name type="scientific">Beauveria bassiana D1-5</name>
    <dbReference type="NCBI Taxonomy" id="1245745"/>
    <lineage>
        <taxon>Eukaryota</taxon>
        <taxon>Fungi</taxon>
        <taxon>Dikarya</taxon>
        <taxon>Ascomycota</taxon>
        <taxon>Pezizomycotina</taxon>
        <taxon>Sordariomycetes</taxon>
        <taxon>Hypocreomycetidae</taxon>
        <taxon>Hypocreales</taxon>
        <taxon>Cordycipitaceae</taxon>
        <taxon>Beauveria</taxon>
    </lineage>
</organism>
<feature type="transmembrane region" description="Helical" evidence="1">
    <location>
        <begin position="166"/>
        <end position="187"/>
    </location>
</feature>
<feature type="transmembrane region" description="Helical" evidence="1">
    <location>
        <begin position="241"/>
        <end position="265"/>
    </location>
</feature>
<dbReference type="eggNOG" id="ENOG502QRB5">
    <property type="taxonomic scope" value="Eukaryota"/>
</dbReference>
<dbReference type="STRING" id="1245745.A0A0A2VWS1"/>
<evidence type="ECO:0008006" key="4">
    <source>
        <dbReference type="Google" id="ProtNLM"/>
    </source>
</evidence>
<keyword evidence="1" id="KW-0812">Transmembrane</keyword>
<evidence type="ECO:0000256" key="1">
    <source>
        <dbReference type="SAM" id="Phobius"/>
    </source>
</evidence>
<dbReference type="InterPro" id="IPR009571">
    <property type="entry name" value="SUR7/Rim9-like_fungi"/>
</dbReference>
<accession>A0A0A2VWS1</accession>
<dbReference type="Proteomes" id="UP000030106">
    <property type="component" value="Unassembled WGS sequence"/>
</dbReference>